<dbReference type="AlphaFoldDB" id="A0A183EG98"/>
<dbReference type="EMBL" id="UYRT01089550">
    <property type="protein sequence ID" value="VDN35054.1"/>
    <property type="molecule type" value="Genomic_DNA"/>
</dbReference>
<evidence type="ECO:0000256" key="2">
    <source>
        <dbReference type="SAM" id="Phobius"/>
    </source>
</evidence>
<proteinExistence type="predicted"/>
<evidence type="ECO:0000313" key="5">
    <source>
        <dbReference type="WBParaSite" id="GPUH_0002001401-mRNA-1"/>
    </source>
</evidence>
<evidence type="ECO:0000313" key="3">
    <source>
        <dbReference type="EMBL" id="VDN35054.1"/>
    </source>
</evidence>
<accession>A0A183EG98</accession>
<dbReference type="OrthoDB" id="5865120at2759"/>
<evidence type="ECO:0000256" key="1">
    <source>
        <dbReference type="SAM" id="MobiDB-lite"/>
    </source>
</evidence>
<feature type="compositionally biased region" description="Basic and acidic residues" evidence="1">
    <location>
        <begin position="1"/>
        <end position="14"/>
    </location>
</feature>
<keyword evidence="2" id="KW-1133">Transmembrane helix</keyword>
<feature type="transmembrane region" description="Helical" evidence="2">
    <location>
        <begin position="41"/>
        <end position="62"/>
    </location>
</feature>
<dbReference type="Proteomes" id="UP000271098">
    <property type="component" value="Unassembled WGS sequence"/>
</dbReference>
<keyword evidence="2" id="KW-0472">Membrane</keyword>
<feature type="region of interest" description="Disordered" evidence="1">
    <location>
        <begin position="1"/>
        <end position="22"/>
    </location>
</feature>
<evidence type="ECO:0000313" key="4">
    <source>
        <dbReference type="Proteomes" id="UP000271098"/>
    </source>
</evidence>
<sequence length="123" mass="13803">MKRGEDGAAADSRKVSAPSQHGYRKRVVRRIDEDLQAQEPAASLLIVILSVWESALTVYVIFLTSPYQVRDLGNPSWFAPAQHIYEVKDEGTQLCIRKCAHFTTETSNRLVDALDAAPWGMRD</sequence>
<dbReference type="WBParaSite" id="GPUH_0002001401-mRNA-1">
    <property type="protein sequence ID" value="GPUH_0002001401-mRNA-1"/>
    <property type="gene ID" value="GPUH_0002001401"/>
</dbReference>
<reference evidence="3 4" key="2">
    <citation type="submission" date="2018-11" db="EMBL/GenBank/DDBJ databases">
        <authorList>
            <consortium name="Pathogen Informatics"/>
        </authorList>
    </citation>
    <scope>NUCLEOTIDE SEQUENCE [LARGE SCALE GENOMIC DNA]</scope>
</reference>
<gene>
    <name evidence="3" type="ORF">GPUH_LOCUS19989</name>
</gene>
<organism evidence="5">
    <name type="scientific">Gongylonema pulchrum</name>
    <dbReference type="NCBI Taxonomy" id="637853"/>
    <lineage>
        <taxon>Eukaryota</taxon>
        <taxon>Metazoa</taxon>
        <taxon>Ecdysozoa</taxon>
        <taxon>Nematoda</taxon>
        <taxon>Chromadorea</taxon>
        <taxon>Rhabditida</taxon>
        <taxon>Spirurina</taxon>
        <taxon>Spiruromorpha</taxon>
        <taxon>Spiruroidea</taxon>
        <taxon>Gongylonematidae</taxon>
        <taxon>Gongylonema</taxon>
    </lineage>
</organism>
<protein>
    <submittedName>
        <fullName evidence="3 5">Uncharacterized protein</fullName>
    </submittedName>
</protein>
<name>A0A183EG98_9BILA</name>
<reference evidence="5" key="1">
    <citation type="submission" date="2016-06" db="UniProtKB">
        <authorList>
            <consortium name="WormBaseParasite"/>
        </authorList>
    </citation>
    <scope>IDENTIFICATION</scope>
</reference>
<keyword evidence="2" id="KW-0812">Transmembrane</keyword>
<keyword evidence="4" id="KW-1185">Reference proteome</keyword>